<keyword evidence="2 3" id="KW-0057">Aromatic amino acid biosynthesis</keyword>
<feature type="binding site" evidence="2">
    <location>
        <position position="91"/>
    </location>
    <ligand>
        <name>prephenate</name>
        <dbReference type="ChEBI" id="CHEBI:29934"/>
    </ligand>
</feature>
<dbReference type="EMBL" id="LZRT01000036">
    <property type="protein sequence ID" value="OUM89702.1"/>
    <property type="molecule type" value="Genomic_DNA"/>
</dbReference>
<dbReference type="GO" id="GO:0004106">
    <property type="term" value="F:chorismate mutase activity"/>
    <property type="evidence" value="ECO:0007669"/>
    <property type="project" value="UniProtKB-UniRule"/>
</dbReference>
<comment type="caution">
    <text evidence="4">The sequence shown here is derived from an EMBL/GenBank/DDBJ whole genome shotgun (WGS) entry which is preliminary data.</text>
</comment>
<comment type="catalytic activity">
    <reaction evidence="3">
        <text>chorismate = prephenate</text>
        <dbReference type="Rhea" id="RHEA:13897"/>
        <dbReference type="ChEBI" id="CHEBI:29748"/>
        <dbReference type="ChEBI" id="CHEBI:29934"/>
        <dbReference type="EC" id="5.4.99.5"/>
    </reaction>
</comment>
<feature type="binding site" evidence="2">
    <location>
        <position position="8"/>
    </location>
    <ligand>
        <name>prephenate</name>
        <dbReference type="ChEBI" id="CHEBI:29934"/>
    </ligand>
</feature>
<dbReference type="NCBIfam" id="TIGR01796">
    <property type="entry name" value="CM_mono_aroH"/>
    <property type="match status" value="1"/>
</dbReference>
<accession>A0A1Y3PQQ4</accession>
<dbReference type="CDD" id="cd02185">
    <property type="entry name" value="AroH"/>
    <property type="match status" value="1"/>
</dbReference>
<keyword evidence="3" id="KW-0413">Isomerase</keyword>
<protein>
    <recommendedName>
        <fullName evidence="1 3">chorismate mutase</fullName>
        <ecNumber evidence="1 3">5.4.99.5</ecNumber>
    </recommendedName>
</protein>
<dbReference type="GO" id="GO:0046417">
    <property type="term" value="P:chorismate metabolic process"/>
    <property type="evidence" value="ECO:0007669"/>
    <property type="project" value="TreeGrafter"/>
</dbReference>
<dbReference type="AlphaFoldDB" id="A0A1Y3PQQ4"/>
<dbReference type="InterPro" id="IPR008243">
    <property type="entry name" value="Chorismate_mutase_AroH"/>
</dbReference>
<evidence type="ECO:0000313" key="4">
    <source>
        <dbReference type="EMBL" id="OUM89702.1"/>
    </source>
</evidence>
<dbReference type="GO" id="GO:0009073">
    <property type="term" value="P:aromatic amino acid family biosynthetic process"/>
    <property type="evidence" value="ECO:0007669"/>
    <property type="project" value="UniProtKB-UniRule"/>
</dbReference>
<sequence length="128" mass="14164">MTFLRGFRGATTVTENSAEAILEATKTLMEALIRENQLVAEDVAAVWLTTTEDLNAAFPAKAVRQIPGWQWVPLMCAQEIPVPGSLPRCIRVMLLAHTDKPQQEIRHIFLNDAVTLRPDLSQNVAPSS</sequence>
<dbReference type="Proteomes" id="UP000196475">
    <property type="component" value="Unassembled WGS sequence"/>
</dbReference>
<dbReference type="Pfam" id="PF07736">
    <property type="entry name" value="CM_1"/>
    <property type="match status" value="1"/>
</dbReference>
<evidence type="ECO:0000256" key="3">
    <source>
        <dbReference type="PROSITE-ProRule" id="PRU00514"/>
    </source>
</evidence>
<evidence type="ECO:0000256" key="2">
    <source>
        <dbReference type="PIRSR" id="PIRSR005965-1"/>
    </source>
</evidence>
<dbReference type="SUPFAM" id="SSF55298">
    <property type="entry name" value="YjgF-like"/>
    <property type="match status" value="1"/>
</dbReference>
<dbReference type="PROSITE" id="PS51167">
    <property type="entry name" value="CHORISMATE_MUT_1"/>
    <property type="match status" value="1"/>
</dbReference>
<evidence type="ECO:0000313" key="5">
    <source>
        <dbReference type="Proteomes" id="UP000196475"/>
    </source>
</evidence>
<dbReference type="Gene3D" id="3.30.1330.40">
    <property type="entry name" value="RutC-like"/>
    <property type="match status" value="1"/>
</dbReference>
<reference evidence="5" key="1">
    <citation type="submission" date="2016-06" db="EMBL/GenBank/DDBJ databases">
        <authorList>
            <person name="Nascimento L."/>
            <person name="Pereira R.V."/>
            <person name="Martins L.F."/>
            <person name="Quaggio R.B."/>
            <person name="Silva A.M."/>
            <person name="Setubal J.C."/>
        </authorList>
    </citation>
    <scope>NUCLEOTIDE SEQUENCE [LARGE SCALE GENOMIC DNA]</scope>
</reference>
<dbReference type="PANTHER" id="PTHR21164:SF0">
    <property type="entry name" value="CHORISMATE MUTASE AROH"/>
    <property type="match status" value="1"/>
</dbReference>
<dbReference type="EC" id="5.4.99.5" evidence="1 3"/>
<name>A0A1Y3PQQ4_9BACI</name>
<dbReference type="InterPro" id="IPR035959">
    <property type="entry name" value="RutC-like_sf"/>
</dbReference>
<gene>
    <name evidence="4" type="ORF">BAA01_02760</name>
</gene>
<evidence type="ECO:0000256" key="1">
    <source>
        <dbReference type="NCBIfam" id="TIGR01796"/>
    </source>
</evidence>
<keyword evidence="2 3" id="KW-0028">Amino-acid biosynthesis</keyword>
<organism evidence="4 5">
    <name type="scientific">Bacillus thermozeamaize</name>
    <dbReference type="NCBI Taxonomy" id="230954"/>
    <lineage>
        <taxon>Bacteria</taxon>
        <taxon>Bacillati</taxon>
        <taxon>Bacillota</taxon>
        <taxon>Bacilli</taxon>
        <taxon>Bacillales</taxon>
        <taxon>Bacillaceae</taxon>
        <taxon>Bacillus</taxon>
    </lineage>
</organism>
<dbReference type="PANTHER" id="PTHR21164">
    <property type="entry name" value="CHORISMATE MUTASE"/>
    <property type="match status" value="1"/>
</dbReference>
<dbReference type="PIRSF" id="PIRSF005965">
    <property type="entry name" value="Chor_mut_AroH"/>
    <property type="match status" value="1"/>
</dbReference>
<proteinExistence type="predicted"/>
<dbReference type="UniPathway" id="UPA00120">
    <property type="reaction ID" value="UER00203"/>
</dbReference>
<dbReference type="GO" id="GO:0008652">
    <property type="term" value="P:amino acid biosynthetic process"/>
    <property type="evidence" value="ECO:0007669"/>
    <property type="project" value="UniProtKB-UniRule"/>
</dbReference>